<accession>A0ABX7RCH4</accession>
<protein>
    <recommendedName>
        <fullName evidence="3">Tetratricopeptide repeat protein</fullName>
    </recommendedName>
</protein>
<dbReference type="SMART" id="SM00028">
    <property type="entry name" value="TPR"/>
    <property type="match status" value="2"/>
</dbReference>
<dbReference type="RefSeq" id="WP_200605219.1">
    <property type="nucleotide sequence ID" value="NZ_CP071517.1"/>
</dbReference>
<organism evidence="1 2">
    <name type="scientific">Lysobacter arenosi</name>
    <dbReference type="NCBI Taxonomy" id="2795387"/>
    <lineage>
        <taxon>Bacteria</taxon>
        <taxon>Pseudomonadati</taxon>
        <taxon>Pseudomonadota</taxon>
        <taxon>Gammaproteobacteria</taxon>
        <taxon>Lysobacterales</taxon>
        <taxon>Lysobacteraceae</taxon>
        <taxon>Lysobacter</taxon>
    </lineage>
</organism>
<dbReference type="EMBL" id="CP071517">
    <property type="protein sequence ID" value="QSX75858.1"/>
    <property type="molecule type" value="Genomic_DNA"/>
</dbReference>
<sequence length="533" mass="58457">MTAGARHTGVRLAGKPGQGRGARMNSCKALVLVVGLLLTGMDVGHADTPVATSATPGEAGSQQFLRQRLASAHALARANNYANADRVFAEAIADPLFPTLPEDDQRNALSEAARMAARHEAPARARDLYERAAHYTAANPDDWYALSFLEYDLGHYEAAATAFIEVVERWPDLLPNVEEYHIHRLHQELSPGSQAELTYLQSLFDANWRSKWDGDSRLWYDLAVIRADRGEIDALRTVVRRIDGPAELVKLRSDKRFDAVIDAGSPAFDPLLAAREQVGSLALHAEAEPENLELHSRLSNALLAVGMHDSVIELADASLQSIADAPADAPAYQDIDEQVWLMNNRAIALRRLGRTDDALTALVRASQLSENGGVNVSQALNLGAFYCSLEQPHDALRAISSIGDMVSSYGRMIEHNVRLCAAQQLQRRGDARRAMAYLRRHRTDGHAVYLDALLRAGDLDAAAHQVVERLASAERRGGMLEWMQGYLRPDVLPGDANVRAARASLLARRDVQDAVTRVGRIASYAIYQDDGMD</sequence>
<gene>
    <name evidence="1" type="ORF">HIV01_004875</name>
</gene>
<evidence type="ECO:0000313" key="2">
    <source>
        <dbReference type="Proteomes" id="UP000663400"/>
    </source>
</evidence>
<proteinExistence type="predicted"/>
<dbReference type="SUPFAM" id="SSF48452">
    <property type="entry name" value="TPR-like"/>
    <property type="match status" value="1"/>
</dbReference>
<dbReference type="Proteomes" id="UP000663400">
    <property type="component" value="Chromosome"/>
</dbReference>
<dbReference type="Gene3D" id="1.25.40.10">
    <property type="entry name" value="Tetratricopeptide repeat domain"/>
    <property type="match status" value="2"/>
</dbReference>
<dbReference type="InterPro" id="IPR019734">
    <property type="entry name" value="TPR_rpt"/>
</dbReference>
<keyword evidence="2" id="KW-1185">Reference proteome</keyword>
<evidence type="ECO:0000313" key="1">
    <source>
        <dbReference type="EMBL" id="QSX75858.1"/>
    </source>
</evidence>
<evidence type="ECO:0008006" key="3">
    <source>
        <dbReference type="Google" id="ProtNLM"/>
    </source>
</evidence>
<dbReference type="InterPro" id="IPR011990">
    <property type="entry name" value="TPR-like_helical_dom_sf"/>
</dbReference>
<reference evidence="1 2" key="1">
    <citation type="submission" date="2021-02" db="EMBL/GenBank/DDBJ databases">
        <title>Lysobacter arenosi sp. nov., isolated from soil of gangwondo yeongwol, south Korea.</title>
        <authorList>
            <person name="Kim K.R."/>
            <person name="Kim K.H."/>
            <person name="Jeon C.O."/>
        </authorList>
    </citation>
    <scope>NUCLEOTIDE SEQUENCE [LARGE SCALE GENOMIC DNA]</scope>
    <source>
        <strain evidence="1 2">R7</strain>
    </source>
</reference>
<name>A0ABX7RCH4_9GAMM</name>